<sequence length="529" mass="57030">MANRLSVRYEPVHTTEQEGLEVVSVPPPPVLDKPFQVLPNTPAYSQPIPVHTQQYSYNGPPPPIDYRFSQFGQQGYPGGGDNGGYAGGHPQFNGGAVPPAKPERKIWGLKRWVFIAIVIAVIVIIAAAVGGGVGGSLASKSNKSSTSPDSSQTTSAPPTSTTNEVPTSTTSSPPLLATPGTFASVKSSTSGQDDYNSITYFFQDTNTPDIYMWTIIRGQDWVQIGKLDGLNPPPRPNSTFAAVQAPDDDTISLFYVADNGTLFDVTGTGTDTDWRMGFLAPRTNYGVLVAEDSGIAAIWWGIKDMNGPGYSIRIYYVDSAASRVRELAFDANKSPQWFVTDQPLETCLPTAKIAIAHLPPNETSTLMETAHLFYQDRNGNLRHYAGYDGSWSLDNAETISQSTLPSGAYLASTIYVNAASNYTLHVWFLDVTSRLSVLTGLGKSIRLDPNFQNVGTFEARELVSSVTSEYISNGEVPGGSLGAVGWVEGGEQVRIYYQANSVRNDNKNGAVEIAGTLGWASKILEVEML</sequence>
<reference evidence="4" key="2">
    <citation type="submission" date="2013-04" db="EMBL/GenBank/DDBJ databases">
        <title>Genomic mechanisms accounting for the adaptation to parasitism in nematode-trapping fungi.</title>
        <authorList>
            <person name="Ahren D.G."/>
        </authorList>
    </citation>
    <scope>NUCLEOTIDE SEQUENCE [LARGE SCALE GENOMIC DNA]</scope>
    <source>
        <strain evidence="4">CBS 200.50</strain>
    </source>
</reference>
<dbReference type="OMA" id="WVEGGEQ"/>
<gene>
    <name evidence="3" type="ORF">H072_7596</name>
</gene>
<organism evidence="3 4">
    <name type="scientific">Dactylellina haptotyla (strain CBS 200.50)</name>
    <name type="common">Nematode-trapping fungus</name>
    <name type="synonym">Monacrosporium haptotylum</name>
    <dbReference type="NCBI Taxonomy" id="1284197"/>
    <lineage>
        <taxon>Eukaryota</taxon>
        <taxon>Fungi</taxon>
        <taxon>Dikarya</taxon>
        <taxon>Ascomycota</taxon>
        <taxon>Pezizomycotina</taxon>
        <taxon>Orbiliomycetes</taxon>
        <taxon>Orbiliales</taxon>
        <taxon>Orbiliaceae</taxon>
        <taxon>Dactylellina</taxon>
    </lineage>
</organism>
<dbReference type="SUPFAM" id="SSF89372">
    <property type="entry name" value="Fucose-specific lectin"/>
    <property type="match status" value="1"/>
</dbReference>
<keyword evidence="2" id="KW-0472">Membrane</keyword>
<evidence type="ECO:0000256" key="2">
    <source>
        <dbReference type="SAM" id="Phobius"/>
    </source>
</evidence>
<dbReference type="AlphaFoldDB" id="S8A705"/>
<feature type="region of interest" description="Disordered" evidence="1">
    <location>
        <begin position="136"/>
        <end position="191"/>
    </location>
</feature>
<reference evidence="3 4" key="1">
    <citation type="journal article" date="2013" name="PLoS Genet.">
        <title>Genomic mechanisms accounting for the adaptation to parasitism in nematode-trapping fungi.</title>
        <authorList>
            <person name="Meerupati T."/>
            <person name="Andersson K.M."/>
            <person name="Friman E."/>
            <person name="Kumar D."/>
            <person name="Tunlid A."/>
            <person name="Ahren D."/>
        </authorList>
    </citation>
    <scope>NUCLEOTIDE SEQUENCE [LARGE SCALE GENOMIC DNA]</scope>
    <source>
        <strain evidence="3 4">CBS 200.50</strain>
    </source>
</reference>
<feature type="compositionally biased region" description="Gly residues" evidence="1">
    <location>
        <begin position="76"/>
        <end position="87"/>
    </location>
</feature>
<evidence type="ECO:0000313" key="4">
    <source>
        <dbReference type="Proteomes" id="UP000015100"/>
    </source>
</evidence>
<keyword evidence="2" id="KW-1133">Transmembrane helix</keyword>
<dbReference type="STRING" id="1284197.S8A705"/>
<evidence type="ECO:0000313" key="3">
    <source>
        <dbReference type="EMBL" id="EPS38639.1"/>
    </source>
</evidence>
<name>S8A705_DACHA</name>
<dbReference type="Proteomes" id="UP000015100">
    <property type="component" value="Unassembled WGS sequence"/>
</dbReference>
<comment type="caution">
    <text evidence="3">The sequence shown here is derived from an EMBL/GenBank/DDBJ whole genome shotgun (WGS) entry which is preliminary data.</text>
</comment>
<evidence type="ECO:0000256" key="1">
    <source>
        <dbReference type="SAM" id="MobiDB-lite"/>
    </source>
</evidence>
<accession>S8A705</accession>
<proteinExistence type="predicted"/>
<feature type="compositionally biased region" description="Low complexity" evidence="1">
    <location>
        <begin position="136"/>
        <end position="181"/>
    </location>
</feature>
<keyword evidence="4" id="KW-1185">Reference proteome</keyword>
<dbReference type="HOGENOM" id="CLU_514847_0_0_1"/>
<feature type="transmembrane region" description="Helical" evidence="2">
    <location>
        <begin position="112"/>
        <end position="138"/>
    </location>
</feature>
<keyword evidence="2" id="KW-0812">Transmembrane</keyword>
<dbReference type="OrthoDB" id="5331272at2759"/>
<protein>
    <recommendedName>
        <fullName evidence="5">Fucose-specific lectin</fullName>
    </recommendedName>
</protein>
<dbReference type="EMBL" id="AQGS01000538">
    <property type="protein sequence ID" value="EPS38639.1"/>
    <property type="molecule type" value="Genomic_DNA"/>
</dbReference>
<evidence type="ECO:0008006" key="5">
    <source>
        <dbReference type="Google" id="ProtNLM"/>
    </source>
</evidence>
<dbReference type="Gene3D" id="2.120.10.70">
    <property type="entry name" value="Fucose-specific lectin"/>
    <property type="match status" value="1"/>
</dbReference>
<feature type="region of interest" description="Disordered" evidence="1">
    <location>
        <begin position="76"/>
        <end position="99"/>
    </location>
</feature>